<feature type="domain" description="NodB homology" evidence="3">
    <location>
        <begin position="98"/>
        <end position="296"/>
    </location>
</feature>
<evidence type="ECO:0000256" key="1">
    <source>
        <dbReference type="ARBA" id="ARBA00004613"/>
    </source>
</evidence>
<dbReference type="InterPro" id="IPR002509">
    <property type="entry name" value="NODB_dom"/>
</dbReference>
<evidence type="ECO:0000256" key="2">
    <source>
        <dbReference type="ARBA" id="ARBA00022729"/>
    </source>
</evidence>
<dbReference type="PROSITE" id="PS51677">
    <property type="entry name" value="NODB"/>
    <property type="match status" value="1"/>
</dbReference>
<dbReference type="PANTHER" id="PTHR34216:SF3">
    <property type="entry name" value="POLY-BETA-1,6-N-ACETYL-D-GLUCOSAMINE N-DEACETYLASE"/>
    <property type="match status" value="1"/>
</dbReference>
<evidence type="ECO:0000313" key="4">
    <source>
        <dbReference type="EMBL" id="CAF0697301.1"/>
    </source>
</evidence>
<name>A0A8J2BJH6_9BACT</name>
<keyword evidence="2" id="KW-0732">Signal</keyword>
<evidence type="ECO:0000259" key="3">
    <source>
        <dbReference type="PROSITE" id="PS51677"/>
    </source>
</evidence>
<dbReference type="EMBL" id="CAJNOB010000014">
    <property type="protein sequence ID" value="CAF0697301.1"/>
    <property type="molecule type" value="Genomic_DNA"/>
</dbReference>
<comment type="caution">
    <text evidence="4">The sequence shown here is derived from an EMBL/GenBank/DDBJ whole genome shotgun (WGS) entry which is preliminary data.</text>
</comment>
<dbReference type="AlphaFoldDB" id="A0A8J2BJH6"/>
<dbReference type="Proteomes" id="UP000663859">
    <property type="component" value="Unassembled WGS sequence"/>
</dbReference>
<keyword evidence="5" id="KW-1185">Reference proteome</keyword>
<proteinExistence type="predicted"/>
<dbReference type="InterPro" id="IPR011330">
    <property type="entry name" value="Glyco_hydro/deAcase_b/a-brl"/>
</dbReference>
<dbReference type="Gene3D" id="3.20.20.370">
    <property type="entry name" value="Glycoside hydrolase/deacetylase"/>
    <property type="match status" value="1"/>
</dbReference>
<dbReference type="PANTHER" id="PTHR34216">
    <property type="match status" value="1"/>
</dbReference>
<dbReference type="GO" id="GO:0016810">
    <property type="term" value="F:hydrolase activity, acting on carbon-nitrogen (but not peptide) bonds"/>
    <property type="evidence" value="ECO:0007669"/>
    <property type="project" value="InterPro"/>
</dbReference>
<dbReference type="GO" id="GO:0005975">
    <property type="term" value="P:carbohydrate metabolic process"/>
    <property type="evidence" value="ECO:0007669"/>
    <property type="project" value="InterPro"/>
</dbReference>
<reference evidence="4" key="1">
    <citation type="submission" date="2021-02" db="EMBL/GenBank/DDBJ databases">
        <authorList>
            <person name="Cremers G."/>
            <person name="Picone N."/>
        </authorList>
    </citation>
    <scope>NUCLEOTIDE SEQUENCE</scope>
    <source>
        <strain evidence="4">PQ17</strain>
    </source>
</reference>
<accession>A0A8J2BJH6</accession>
<comment type="subcellular location">
    <subcellularLocation>
        <location evidence="1">Secreted</location>
    </subcellularLocation>
</comment>
<organism evidence="4 5">
    <name type="scientific">Candidatus Methylacidithermus pantelleriae</name>
    <dbReference type="NCBI Taxonomy" id="2744239"/>
    <lineage>
        <taxon>Bacteria</taxon>
        <taxon>Pseudomonadati</taxon>
        <taxon>Verrucomicrobiota</taxon>
        <taxon>Methylacidiphilae</taxon>
        <taxon>Methylacidiphilales</taxon>
        <taxon>Methylacidiphilaceae</taxon>
        <taxon>Candidatus Methylacidithermus</taxon>
    </lineage>
</organism>
<evidence type="ECO:0000313" key="5">
    <source>
        <dbReference type="Proteomes" id="UP000663859"/>
    </source>
</evidence>
<dbReference type="CDD" id="cd10918">
    <property type="entry name" value="CE4_NodB_like_5s_6s"/>
    <property type="match status" value="1"/>
</dbReference>
<dbReference type="Pfam" id="PF01522">
    <property type="entry name" value="Polysacc_deac_1"/>
    <property type="match status" value="1"/>
</dbReference>
<dbReference type="InterPro" id="IPR051398">
    <property type="entry name" value="Polysacch_Deacetylase"/>
</dbReference>
<sequence>MAAPARNLKEKDSLPPRQGFCQKNTVSFPLFYTSLREYQYYAGETPVALMYHHLERCPVTCGPARALFVSPKRFERQLAELQKARWSVLLPGDTPQSRSLLLTFDDGYQSVFTQAFPILERYRMRAIVFLVAGHLGNRNLWDARLGYPERRLMSKEEVLGWIGAGHAIGAHTISHPDLCQLSRKQAREEICGSKKALEDRFGVPVRYFAYPYGRWNPWVVELVAEAGFEGAFTVHPGPYQPASHPLLINRLAARPRPRNVPSYWKGLRAFLGAHLRKNSPGNEPMGGGRHEIPVIR</sequence>
<protein>
    <recommendedName>
        <fullName evidence="3">NodB homology domain-containing protein</fullName>
    </recommendedName>
</protein>
<dbReference type="GO" id="GO:0005576">
    <property type="term" value="C:extracellular region"/>
    <property type="evidence" value="ECO:0007669"/>
    <property type="project" value="UniProtKB-SubCell"/>
</dbReference>
<gene>
    <name evidence="4" type="ORF">MPNT_210039</name>
</gene>
<dbReference type="SUPFAM" id="SSF88713">
    <property type="entry name" value="Glycoside hydrolase/deacetylase"/>
    <property type="match status" value="1"/>
</dbReference>